<dbReference type="Gene3D" id="1.20.900.10">
    <property type="entry name" value="Dbl homology (DH) domain"/>
    <property type="match status" value="1"/>
</dbReference>
<feature type="compositionally biased region" description="Polar residues" evidence="2">
    <location>
        <begin position="317"/>
        <end position="330"/>
    </location>
</feature>
<feature type="compositionally biased region" description="Polar residues" evidence="2">
    <location>
        <begin position="83"/>
        <end position="100"/>
    </location>
</feature>
<dbReference type="InterPro" id="IPR052233">
    <property type="entry name" value="Rho-type_GEFs"/>
</dbReference>
<dbReference type="SUPFAM" id="SSF48065">
    <property type="entry name" value="DBL homology domain (DH-domain)"/>
    <property type="match status" value="1"/>
</dbReference>
<gene>
    <name evidence="5" type="primary">TBLA0E04550</name>
    <name evidence="5" type="ORF">TBLA_0E04550</name>
</gene>
<feature type="region of interest" description="Disordered" evidence="2">
    <location>
        <begin position="1"/>
        <end position="71"/>
    </location>
</feature>
<proteinExistence type="predicted"/>
<dbReference type="GO" id="GO:1903501">
    <property type="term" value="P:positive regulation of mitotic actomyosin contractile ring assembly"/>
    <property type="evidence" value="ECO:0007669"/>
    <property type="project" value="EnsemblFungi"/>
</dbReference>
<dbReference type="InterPro" id="IPR001180">
    <property type="entry name" value="CNH_dom"/>
</dbReference>
<dbReference type="Pfam" id="PF00780">
    <property type="entry name" value="CNH"/>
    <property type="match status" value="1"/>
</dbReference>
<feature type="domain" description="DH" evidence="3">
    <location>
        <begin position="740"/>
        <end position="930"/>
    </location>
</feature>
<accession>I2H555</accession>
<feature type="compositionally biased region" description="Basic and acidic residues" evidence="2">
    <location>
        <begin position="123"/>
        <end position="141"/>
    </location>
</feature>
<name>I2H555_HENB6</name>
<feature type="compositionally biased region" description="Polar residues" evidence="2">
    <location>
        <begin position="186"/>
        <end position="196"/>
    </location>
</feature>
<feature type="region of interest" description="Disordered" evidence="2">
    <location>
        <begin position="650"/>
        <end position="697"/>
    </location>
</feature>
<feature type="compositionally biased region" description="Low complexity" evidence="2">
    <location>
        <begin position="291"/>
        <end position="316"/>
    </location>
</feature>
<dbReference type="PROSITE" id="PS50219">
    <property type="entry name" value="CNH"/>
    <property type="match status" value="1"/>
</dbReference>
<dbReference type="EMBL" id="HE806320">
    <property type="protein sequence ID" value="CCH61507.1"/>
    <property type="molecule type" value="Genomic_DNA"/>
</dbReference>
<dbReference type="Proteomes" id="UP000002866">
    <property type="component" value="Chromosome 5"/>
</dbReference>
<evidence type="ECO:0008006" key="7">
    <source>
        <dbReference type="Google" id="ProtNLM"/>
    </source>
</evidence>
<feature type="compositionally biased region" description="Basic and acidic residues" evidence="2">
    <location>
        <begin position="1"/>
        <end position="14"/>
    </location>
</feature>
<dbReference type="GO" id="GO:0031505">
    <property type="term" value="P:fungal-type cell wall organization"/>
    <property type="evidence" value="ECO:0007669"/>
    <property type="project" value="EnsemblFungi"/>
</dbReference>
<dbReference type="SMART" id="SM00325">
    <property type="entry name" value="RhoGEF"/>
    <property type="match status" value="1"/>
</dbReference>
<feature type="compositionally biased region" description="Polar residues" evidence="2">
    <location>
        <begin position="142"/>
        <end position="155"/>
    </location>
</feature>
<dbReference type="Gene3D" id="2.30.29.30">
    <property type="entry name" value="Pleckstrin-homology domain (PH domain)/Phosphotyrosine-binding domain (PTB)"/>
    <property type="match status" value="1"/>
</dbReference>
<feature type="compositionally biased region" description="Low complexity" evidence="2">
    <location>
        <begin position="680"/>
        <end position="694"/>
    </location>
</feature>
<dbReference type="PANTHER" id="PTHR46572:SF1">
    <property type="entry name" value="RHO1 GUANINE NUCLEOTIDE EXCHANGE FACTOR TUS1"/>
    <property type="match status" value="1"/>
</dbReference>
<dbReference type="STRING" id="1071380.I2H555"/>
<feature type="compositionally biased region" description="Low complexity" evidence="2">
    <location>
        <begin position="214"/>
        <end position="235"/>
    </location>
</feature>
<dbReference type="Pfam" id="PF00621">
    <property type="entry name" value="RhoGEF"/>
    <property type="match status" value="1"/>
</dbReference>
<evidence type="ECO:0000313" key="6">
    <source>
        <dbReference type="Proteomes" id="UP000002866"/>
    </source>
</evidence>
<feature type="domain" description="CNH" evidence="4">
    <location>
        <begin position="1345"/>
        <end position="1688"/>
    </location>
</feature>
<evidence type="ECO:0000313" key="5">
    <source>
        <dbReference type="EMBL" id="CCH61507.1"/>
    </source>
</evidence>
<sequence>MMYRNDPHTTKNKIDTPGNMNSNERHSKETVSLPKLPPLVTRTSFLEDVDGGNTKNTGPLTAPPDKTQYSPIKQTHIPHRHNTLMNSTPQPHKQMKTTRSSAEFLKGLDISSPSPSSSSNTLIDRRHSLDSSSSNERETPQKESFSPLTRTNTASLKRHSGRRPPPPPLPNELVLSPKSPGASVMGGSTTIPTASALQLHRKPTITGTRSKRLSSNGTTSSVNSNINGSNNDVSDMILSPTTPIRNKSPPINTINTTSSITTTTTTTTPIRNRNRSPGNKSPGIRTPGNRSPSNILNNSFSPSSSNSTPSNINTSNQRIFSNTTTPTSFQNKIIPSSPYKSSINNNTNPNNNNVLPNLATTNNTINNTNRSPLSPLAHTFDEFYDDNSVFYKKPSISLTNSNLMNSNQISNTNTNSRNTSTTSKISDSIDSYYSDSNYTFNNSNARHSSFNSLLGGKPLDLIPSITTPTQPFSISLLDENKLYQCYDIFKLSDIYEWILKVYFEWFNEFIFTKLEFFKMVQLLLEFQLPKNFNQNLIDSNVDKIIESLINQNAVRFEKDISTTSVNSNSNLIEITIIISGLDIQGIFTELLPCYSYLDNRLLLNDSTNISPSNDEKKLITNAFNQCCYSHLCRYYSNSNRCSTSMISTSSSINSTSINSTDSSMATSLDSSPNKESKNMKSNTNHSNAINNNISKKTEKDLDNKKKIKLSEFINTSVGLWTDYWKLTPDEIKKIDPREVQRQSFIFDLIILEERSLNMANAAVEIFGKKFPTDLLPDEPNFYNLAFEPFKPMIELHKEYLLTPIFWKLKTKGKFIDSIGKIYLDWSHQAKNIYINYASSMAIVHEIIIWEKRHQTKFAIWLKKIDNSQEITRSKMYHDVIFFGGFFKSLQNLPITLNSVLKNTNSNNEDYEYLKLAIKEIENLSSIVDTIHGETTDHRKLIRFSKQLVFNSSTSNTVGYINLKNSDESDLSDYSNDSNDDISEKTGDYSETTVEDSSTTMTSTRVISSSNHHHHHHHHHHNISHDKLDLGLKNPERKLINAGPALKKRDLWIDSAPVYIALLDNYFLITEIVVKNNQKKFKLIERPIPIDYLNLEQRKNINNTSNISNMANSISNNIDGNNANNSSFNNNMGMNYNYNIYGSNNKESRSSQITPISGVRPHLRSAATTVSKTIHSSTNNSKYNSTIASNGNSGFDTFSTSSAKISNDNSISIDCSFKIRNTATNESFTFYLSNFEERDHWIKSFMLCFKQSSKRLSSHVFNFEVLSTQFGYSEKDAPVNLPVAAEGSEIDKALKIYDRKLHNSIKRDGLNDSKTPISSTSAVSLSQSSYLTNENNMTTESKYIKPTTLYCSEYLVYEGKTFLLIATDYGVLMRRENNETGKFIKILQLSSVRRMEVNLKLNLVFVLDGKKLCYFSIPSILAAYYDPESYLLNNKLVGIVVSEKVGWFKFAEDFGNSRHLFYERKGSIVILTPEFDRISKLLKYFKFYKEYSLAAANNGLLVPEVQDIAIFKKCFIVSTTKGAIFFQEALNDEGIALPSFLNDKEIYSYTKQSHLGANPFKKTIETSSKKNSSKEKMAEYVKKDIASNKTKPLACFKLAHIGSFVIVYDETVILIDAHGQIPDWKKQILVLDFYCTGVSFYHNYLILVGDNLVQIYDLNDPNLSLSKLVPVQLIKGKKIQMVSSSHSSRPIIVLSHPNIANRQLLLACDLDGS</sequence>
<dbReference type="GO" id="GO:0005085">
    <property type="term" value="F:guanyl-nucleotide exchange factor activity"/>
    <property type="evidence" value="ECO:0007669"/>
    <property type="project" value="UniProtKB-KW"/>
</dbReference>
<dbReference type="OrthoDB" id="660555at2759"/>
<dbReference type="Pfam" id="PF23582">
    <property type="entry name" value="WHD_RGF3"/>
    <property type="match status" value="1"/>
</dbReference>
<feature type="compositionally biased region" description="Low complexity" evidence="2">
    <location>
        <begin position="331"/>
        <end position="369"/>
    </location>
</feature>
<reference evidence="5 6" key="1">
    <citation type="journal article" date="2011" name="Proc. Natl. Acad. Sci. U.S.A.">
        <title>Evolutionary erosion of yeast sex chromosomes by mating-type switching accidents.</title>
        <authorList>
            <person name="Gordon J.L."/>
            <person name="Armisen D."/>
            <person name="Proux-Wera E."/>
            <person name="Oheigeartaigh S.S."/>
            <person name="Byrne K.P."/>
            <person name="Wolfe K.H."/>
        </authorList>
    </citation>
    <scope>NUCLEOTIDE SEQUENCE [LARGE SCALE GENOMIC DNA]</scope>
    <source>
        <strain evidence="6">ATCC 34711 / CBS 6284 / DSM 70876 / NBRC 10599 / NRRL Y-10934 / UCD 77-7</strain>
    </source>
</reference>
<evidence type="ECO:0000259" key="4">
    <source>
        <dbReference type="PROSITE" id="PS50219"/>
    </source>
</evidence>
<organism evidence="5 6">
    <name type="scientific">Henningerozyma blattae (strain ATCC 34711 / CBS 6284 / DSM 70876 / NBRC 10599 / NRRL Y-10934 / UCD 77-7)</name>
    <name type="common">Yeast</name>
    <name type="synonym">Tetrapisispora blattae</name>
    <dbReference type="NCBI Taxonomy" id="1071380"/>
    <lineage>
        <taxon>Eukaryota</taxon>
        <taxon>Fungi</taxon>
        <taxon>Dikarya</taxon>
        <taxon>Ascomycota</taxon>
        <taxon>Saccharomycotina</taxon>
        <taxon>Saccharomycetes</taxon>
        <taxon>Saccharomycetales</taxon>
        <taxon>Saccharomycetaceae</taxon>
        <taxon>Henningerozyma</taxon>
    </lineage>
</organism>
<dbReference type="PROSITE" id="PS50010">
    <property type="entry name" value="DH_2"/>
    <property type="match status" value="1"/>
</dbReference>
<protein>
    <recommendedName>
        <fullName evidence="7">CNH domain-containing protein</fullName>
    </recommendedName>
</protein>
<dbReference type="GeneID" id="14496634"/>
<dbReference type="eggNOG" id="KOG4305">
    <property type="taxonomic scope" value="Eukaryota"/>
</dbReference>
<dbReference type="KEGG" id="tbl:TBLA_0E04550"/>
<dbReference type="InterPro" id="IPR035899">
    <property type="entry name" value="DBL_dom_sf"/>
</dbReference>
<feature type="region of interest" description="Disordered" evidence="2">
    <location>
        <begin position="968"/>
        <end position="1026"/>
    </location>
</feature>
<dbReference type="InterPro" id="IPR011993">
    <property type="entry name" value="PH-like_dom_sf"/>
</dbReference>
<feature type="compositionally biased region" description="Basic residues" evidence="2">
    <location>
        <begin position="1010"/>
        <end position="1021"/>
    </location>
</feature>
<dbReference type="RefSeq" id="XP_004181026.1">
    <property type="nucleotide sequence ID" value="XM_004180978.1"/>
</dbReference>
<dbReference type="SMART" id="SM00036">
    <property type="entry name" value="CNH"/>
    <property type="match status" value="1"/>
</dbReference>
<dbReference type="GO" id="GO:0005935">
    <property type="term" value="C:cellular bud neck"/>
    <property type="evidence" value="ECO:0007669"/>
    <property type="project" value="EnsemblFungi"/>
</dbReference>
<evidence type="ECO:0000256" key="1">
    <source>
        <dbReference type="ARBA" id="ARBA00022658"/>
    </source>
</evidence>
<dbReference type="HOGENOM" id="CLU_002884_0_0_1"/>
<dbReference type="InParanoid" id="I2H555"/>
<evidence type="ECO:0000259" key="3">
    <source>
        <dbReference type="PROSITE" id="PS50010"/>
    </source>
</evidence>
<feature type="compositionally biased region" description="Low complexity" evidence="2">
    <location>
        <begin position="650"/>
        <end position="663"/>
    </location>
</feature>
<feature type="region of interest" description="Disordered" evidence="2">
    <location>
        <begin position="106"/>
        <end position="370"/>
    </location>
</feature>
<keyword evidence="6" id="KW-1185">Reference proteome</keyword>
<dbReference type="InterPro" id="IPR057283">
    <property type="entry name" value="RGF3_WH"/>
</dbReference>
<feature type="region of interest" description="Disordered" evidence="2">
    <location>
        <begin position="81"/>
        <end position="100"/>
    </location>
</feature>
<dbReference type="PANTHER" id="PTHR46572">
    <property type="entry name" value="RHO1 GDP-GTP EXCHANGE PROTEIN 1-RELATED"/>
    <property type="match status" value="1"/>
</dbReference>
<feature type="compositionally biased region" description="Low complexity" evidence="2">
    <location>
        <begin position="248"/>
        <end position="277"/>
    </location>
</feature>
<dbReference type="GO" id="GO:0000131">
    <property type="term" value="C:incipient cellular bud site"/>
    <property type="evidence" value="ECO:0007669"/>
    <property type="project" value="EnsemblFungi"/>
</dbReference>
<keyword evidence="1" id="KW-0344">Guanine-nucleotide releasing factor</keyword>
<dbReference type="InterPro" id="IPR000219">
    <property type="entry name" value="DH_dom"/>
</dbReference>
<dbReference type="GO" id="GO:0007165">
    <property type="term" value="P:signal transduction"/>
    <property type="evidence" value="ECO:0007669"/>
    <property type="project" value="EnsemblFungi"/>
</dbReference>
<dbReference type="SUPFAM" id="SSF50729">
    <property type="entry name" value="PH domain-like"/>
    <property type="match status" value="1"/>
</dbReference>
<evidence type="ECO:0000256" key="2">
    <source>
        <dbReference type="SAM" id="MobiDB-lite"/>
    </source>
</evidence>
<feature type="compositionally biased region" description="Polar residues" evidence="2">
    <location>
        <begin position="988"/>
        <end position="1005"/>
    </location>
</feature>
<dbReference type="FunCoup" id="I2H555">
    <property type="interactions" value="174"/>
</dbReference>